<dbReference type="PANTHER" id="PTHR48078:SF6">
    <property type="entry name" value="L-THREONINE DEHYDRATASE CATABOLIC TDCB"/>
    <property type="match status" value="1"/>
</dbReference>
<comment type="caution">
    <text evidence="6">The sequence shown here is derived from an EMBL/GenBank/DDBJ whole genome shotgun (WGS) entry which is preliminary data.</text>
</comment>
<evidence type="ECO:0000313" key="6">
    <source>
        <dbReference type="EMBL" id="GGE36689.1"/>
    </source>
</evidence>
<accession>A0A8J2VLK4</accession>
<keyword evidence="3" id="KW-0456">Lyase</keyword>
<dbReference type="EMBL" id="BMIR01000005">
    <property type="protein sequence ID" value="GGE36689.1"/>
    <property type="molecule type" value="Genomic_DNA"/>
</dbReference>
<dbReference type="GO" id="GO:0004794">
    <property type="term" value="F:threonine deaminase activity"/>
    <property type="evidence" value="ECO:0007669"/>
    <property type="project" value="TreeGrafter"/>
</dbReference>
<keyword evidence="7" id="KW-1185">Reference proteome</keyword>
<organism evidence="6 7">
    <name type="scientific">Pullulanibacillus camelliae</name>
    <dbReference type="NCBI Taxonomy" id="1707096"/>
    <lineage>
        <taxon>Bacteria</taxon>
        <taxon>Bacillati</taxon>
        <taxon>Bacillota</taxon>
        <taxon>Bacilli</taxon>
        <taxon>Bacillales</taxon>
        <taxon>Sporolactobacillaceae</taxon>
        <taxon>Pullulanibacillus</taxon>
    </lineage>
</organism>
<reference evidence="6" key="2">
    <citation type="submission" date="2020-09" db="EMBL/GenBank/DDBJ databases">
        <authorList>
            <person name="Sun Q."/>
            <person name="Zhou Y."/>
        </authorList>
    </citation>
    <scope>NUCLEOTIDE SEQUENCE</scope>
    <source>
        <strain evidence="6">CGMCC 1.15371</strain>
    </source>
</reference>
<dbReference type="NCBIfam" id="NF006050">
    <property type="entry name" value="PRK08197.1"/>
    <property type="match status" value="1"/>
</dbReference>
<comment type="cofactor">
    <cofactor evidence="1">
        <name>pyridoxal 5'-phosphate</name>
        <dbReference type="ChEBI" id="CHEBI:597326"/>
    </cofactor>
</comment>
<dbReference type="InterPro" id="IPR001926">
    <property type="entry name" value="TrpB-like_PALP"/>
</dbReference>
<name>A0A8J2VLK4_9BACL</name>
<reference evidence="6" key="1">
    <citation type="journal article" date="2014" name="Int. J. Syst. Evol. Microbiol.">
        <title>Complete genome sequence of Corynebacterium casei LMG S-19264T (=DSM 44701T), isolated from a smear-ripened cheese.</title>
        <authorList>
            <consortium name="US DOE Joint Genome Institute (JGI-PGF)"/>
            <person name="Walter F."/>
            <person name="Albersmeier A."/>
            <person name="Kalinowski J."/>
            <person name="Ruckert C."/>
        </authorList>
    </citation>
    <scope>NUCLEOTIDE SEQUENCE</scope>
    <source>
        <strain evidence="6">CGMCC 1.15371</strain>
    </source>
</reference>
<dbReference type="GO" id="GO:0006565">
    <property type="term" value="P:L-serine catabolic process"/>
    <property type="evidence" value="ECO:0007669"/>
    <property type="project" value="TreeGrafter"/>
</dbReference>
<dbReference type="InterPro" id="IPR036052">
    <property type="entry name" value="TrpB-like_PALP_sf"/>
</dbReference>
<evidence type="ECO:0000256" key="1">
    <source>
        <dbReference type="ARBA" id="ARBA00001933"/>
    </source>
</evidence>
<keyword evidence="2" id="KW-0663">Pyridoxal phosphate</keyword>
<dbReference type="Pfam" id="PF00291">
    <property type="entry name" value="PALP"/>
    <property type="match status" value="1"/>
</dbReference>
<feature type="region of interest" description="Disordered" evidence="4">
    <location>
        <begin position="389"/>
        <end position="411"/>
    </location>
</feature>
<evidence type="ECO:0000259" key="5">
    <source>
        <dbReference type="Pfam" id="PF00291"/>
    </source>
</evidence>
<dbReference type="Proteomes" id="UP000628775">
    <property type="component" value="Unassembled WGS sequence"/>
</dbReference>
<dbReference type="AlphaFoldDB" id="A0A8J2VLK4"/>
<dbReference type="RefSeq" id="WP_188691395.1">
    <property type="nucleotide sequence ID" value="NZ_BMIR01000005.1"/>
</dbReference>
<gene>
    <name evidence="6" type="ORF">GCM10011391_14420</name>
</gene>
<dbReference type="CDD" id="cd01563">
    <property type="entry name" value="Thr-synth_1"/>
    <property type="match status" value="1"/>
</dbReference>
<dbReference type="Gene3D" id="3.40.50.1100">
    <property type="match status" value="2"/>
</dbReference>
<protein>
    <submittedName>
        <fullName evidence="6">Threonine synthase</fullName>
    </submittedName>
</protein>
<evidence type="ECO:0000313" key="7">
    <source>
        <dbReference type="Proteomes" id="UP000628775"/>
    </source>
</evidence>
<dbReference type="GO" id="GO:0003941">
    <property type="term" value="F:L-serine ammonia-lyase activity"/>
    <property type="evidence" value="ECO:0007669"/>
    <property type="project" value="TreeGrafter"/>
</dbReference>
<proteinExistence type="predicted"/>
<dbReference type="PANTHER" id="PTHR48078">
    <property type="entry name" value="THREONINE DEHYDRATASE, MITOCHONDRIAL-RELATED"/>
    <property type="match status" value="1"/>
</dbReference>
<evidence type="ECO:0000256" key="4">
    <source>
        <dbReference type="SAM" id="MobiDB-lite"/>
    </source>
</evidence>
<dbReference type="GO" id="GO:0009097">
    <property type="term" value="P:isoleucine biosynthetic process"/>
    <property type="evidence" value="ECO:0007669"/>
    <property type="project" value="TreeGrafter"/>
</dbReference>
<sequence length="411" mass="44950">MPRFSYISHLQCPKCKKIYAHTEKQHLCSCGAPLLVDYDIDSLRAQWHPEDLQIRGTSLWRYHELLPVQSAHHVVSLSEGMTPLNSMPKMAESMGIKHLLMKDEGSIPTGTFKARGAAVGISKALELGVKSIIMPTNGNAGAAWSLYASRAGIQATIVMPVEAPEITRKECTIAGANLYLVDGLISDAGKMVAAELKEAPDLYDASTLKEPYRIEGKKTMGLEILEQLDWQVPDVILYPCGGGVGLIGIYKALRELQRLGWIGDRLPRLVAVQAEGCAPIVKAWEEGRAESEFWPHSKTVAFGINVPKALGDFLILEALKATEGYAIAIDDETVLQEQQRVARLEGAFICPEGAATFAAARQLRDKGWIKAEETVVTLNTGNGLKYPNTVQSDAPLLKPGTKLNDNRHKTK</sequence>
<evidence type="ECO:0000256" key="2">
    <source>
        <dbReference type="ARBA" id="ARBA00022898"/>
    </source>
</evidence>
<dbReference type="InterPro" id="IPR050147">
    <property type="entry name" value="Ser/Thr_Dehydratase"/>
</dbReference>
<dbReference type="SUPFAM" id="SSF53686">
    <property type="entry name" value="Tryptophan synthase beta subunit-like PLP-dependent enzymes"/>
    <property type="match status" value="1"/>
</dbReference>
<feature type="domain" description="Tryptophan synthase beta chain-like PALP" evidence="5">
    <location>
        <begin position="75"/>
        <end position="381"/>
    </location>
</feature>
<evidence type="ECO:0000256" key="3">
    <source>
        <dbReference type="ARBA" id="ARBA00023239"/>
    </source>
</evidence>
<dbReference type="GO" id="GO:0006567">
    <property type="term" value="P:L-threonine catabolic process"/>
    <property type="evidence" value="ECO:0007669"/>
    <property type="project" value="TreeGrafter"/>
</dbReference>